<dbReference type="PANTHER" id="PTHR11579">
    <property type="entry name" value="PROTEIN-L-ISOASPARTATE O-METHYLTRANSFERASE"/>
    <property type="match status" value="1"/>
</dbReference>
<evidence type="ECO:0000256" key="1">
    <source>
        <dbReference type="ARBA" id="ARBA00004496"/>
    </source>
</evidence>
<accession>A0A2M7RFV3</accession>
<dbReference type="GO" id="GO:0032259">
    <property type="term" value="P:methylation"/>
    <property type="evidence" value="ECO:0007669"/>
    <property type="project" value="UniProtKB-KW"/>
</dbReference>
<evidence type="ECO:0000313" key="11">
    <source>
        <dbReference type="Proteomes" id="UP000230238"/>
    </source>
</evidence>
<dbReference type="AlphaFoldDB" id="A0A2M7RFV3"/>
<comment type="subcellular location">
    <subcellularLocation>
        <location evidence="1">Cytoplasm</location>
    </subcellularLocation>
</comment>
<evidence type="ECO:0000256" key="2">
    <source>
        <dbReference type="ARBA" id="ARBA00005369"/>
    </source>
</evidence>
<evidence type="ECO:0000256" key="5">
    <source>
        <dbReference type="ARBA" id="ARBA00022490"/>
    </source>
</evidence>
<dbReference type="InterPro" id="IPR000682">
    <property type="entry name" value="PCMT"/>
</dbReference>
<evidence type="ECO:0000313" key="10">
    <source>
        <dbReference type="EMBL" id="PIY95629.1"/>
    </source>
</evidence>
<dbReference type="CDD" id="cd02440">
    <property type="entry name" value="AdoMet_MTases"/>
    <property type="match status" value="1"/>
</dbReference>
<dbReference type="PROSITE" id="PS01279">
    <property type="entry name" value="PCMT"/>
    <property type="match status" value="1"/>
</dbReference>
<dbReference type="PANTHER" id="PTHR11579:SF0">
    <property type="entry name" value="PROTEIN-L-ISOASPARTATE(D-ASPARTATE) O-METHYLTRANSFERASE"/>
    <property type="match status" value="1"/>
</dbReference>
<comment type="caution">
    <text evidence="10">The sequence shown here is derived from an EMBL/GenBank/DDBJ whole genome shotgun (WGS) entry which is preliminary data.</text>
</comment>
<keyword evidence="5" id="KW-0963">Cytoplasm</keyword>
<dbReference type="Proteomes" id="UP000230238">
    <property type="component" value="Unassembled WGS sequence"/>
</dbReference>
<organism evidence="10 11">
    <name type="scientific">Candidatus Jorgensenbacteria bacterium CG_4_10_14_0_8_um_filter_39_13</name>
    <dbReference type="NCBI Taxonomy" id="1974589"/>
    <lineage>
        <taxon>Bacteria</taxon>
        <taxon>Candidatus Joergenseniibacteriota</taxon>
    </lineage>
</organism>
<evidence type="ECO:0000256" key="8">
    <source>
        <dbReference type="ARBA" id="ARBA00022691"/>
    </source>
</evidence>
<dbReference type="EMBL" id="PFME01000038">
    <property type="protein sequence ID" value="PIY95629.1"/>
    <property type="molecule type" value="Genomic_DNA"/>
</dbReference>
<evidence type="ECO:0000256" key="6">
    <source>
        <dbReference type="ARBA" id="ARBA00022603"/>
    </source>
</evidence>
<dbReference type="EC" id="2.1.1.77" evidence="3 9"/>
<evidence type="ECO:0000256" key="3">
    <source>
        <dbReference type="ARBA" id="ARBA00011890"/>
    </source>
</evidence>
<evidence type="ECO:0000256" key="7">
    <source>
        <dbReference type="ARBA" id="ARBA00022679"/>
    </source>
</evidence>
<sequence>MKELIEEGYLRTKSIIEAFQKIDRIDFVLEEYKNEAYGNYPLPIGFGQTISQPLTVAFMLELLEPKPGEKILDVGAGSGWQTSLLAYLAGEQGRVIAIEIIPELKKFAETNIEKYNFIKIGRVELILGDGSKGYQKEAPFDKIIAAAAALSIPPAWKEQLKIGGVIVAPVGQNIVVLKKLNQNEFSQKQYFGFNFVPLVS</sequence>
<reference evidence="11" key="1">
    <citation type="submission" date="2017-09" db="EMBL/GenBank/DDBJ databases">
        <title>Depth-based differentiation of microbial function through sediment-hosted aquifers and enrichment of novel symbionts in the deep terrestrial subsurface.</title>
        <authorList>
            <person name="Probst A.J."/>
            <person name="Ladd B."/>
            <person name="Jarett J.K."/>
            <person name="Geller-Mcgrath D.E."/>
            <person name="Sieber C.M.K."/>
            <person name="Emerson J.B."/>
            <person name="Anantharaman K."/>
            <person name="Thomas B.C."/>
            <person name="Malmstrom R."/>
            <person name="Stieglmeier M."/>
            <person name="Klingl A."/>
            <person name="Woyke T."/>
            <person name="Ryan C.M."/>
            <person name="Banfield J.F."/>
        </authorList>
    </citation>
    <scope>NUCLEOTIDE SEQUENCE [LARGE SCALE GENOMIC DNA]</scope>
</reference>
<keyword evidence="6 10" id="KW-0489">Methyltransferase</keyword>
<evidence type="ECO:0000256" key="9">
    <source>
        <dbReference type="NCBIfam" id="TIGR00080"/>
    </source>
</evidence>
<dbReference type="InterPro" id="IPR029063">
    <property type="entry name" value="SAM-dependent_MTases_sf"/>
</dbReference>
<gene>
    <name evidence="10" type="ORF">COY65_02810</name>
</gene>
<evidence type="ECO:0000256" key="4">
    <source>
        <dbReference type="ARBA" id="ARBA00013346"/>
    </source>
</evidence>
<keyword evidence="8" id="KW-0949">S-adenosyl-L-methionine</keyword>
<name>A0A2M7RFV3_9BACT</name>
<dbReference type="NCBIfam" id="NF001453">
    <property type="entry name" value="PRK00312.1"/>
    <property type="match status" value="1"/>
</dbReference>
<dbReference type="SUPFAM" id="SSF53335">
    <property type="entry name" value="S-adenosyl-L-methionine-dependent methyltransferases"/>
    <property type="match status" value="1"/>
</dbReference>
<proteinExistence type="inferred from homology"/>
<dbReference type="Gene3D" id="3.40.50.150">
    <property type="entry name" value="Vaccinia Virus protein VP39"/>
    <property type="match status" value="1"/>
</dbReference>
<protein>
    <recommendedName>
        <fullName evidence="4 9">Protein-L-isoaspartate O-methyltransferase</fullName>
        <ecNumber evidence="3 9">2.1.1.77</ecNumber>
    </recommendedName>
</protein>
<dbReference type="NCBIfam" id="TIGR00080">
    <property type="entry name" value="pimt"/>
    <property type="match status" value="1"/>
</dbReference>
<keyword evidence="7 10" id="KW-0808">Transferase</keyword>
<dbReference type="GO" id="GO:0030091">
    <property type="term" value="P:protein repair"/>
    <property type="evidence" value="ECO:0007669"/>
    <property type="project" value="UniProtKB-UniRule"/>
</dbReference>
<comment type="similarity">
    <text evidence="2">Belongs to the methyltransferase superfamily. L-isoaspartyl/D-aspartyl protein methyltransferase family.</text>
</comment>
<dbReference type="Pfam" id="PF01135">
    <property type="entry name" value="PCMT"/>
    <property type="match status" value="1"/>
</dbReference>
<dbReference type="GO" id="GO:0004719">
    <property type="term" value="F:protein-L-isoaspartate (D-aspartate) O-methyltransferase activity"/>
    <property type="evidence" value="ECO:0007669"/>
    <property type="project" value="UniProtKB-UniRule"/>
</dbReference>
<dbReference type="GO" id="GO:0005737">
    <property type="term" value="C:cytoplasm"/>
    <property type="evidence" value="ECO:0007669"/>
    <property type="project" value="UniProtKB-SubCell"/>
</dbReference>